<evidence type="ECO:0000256" key="1">
    <source>
        <dbReference type="SAM" id="MobiDB-lite"/>
    </source>
</evidence>
<feature type="non-terminal residue" evidence="2">
    <location>
        <position position="163"/>
    </location>
</feature>
<organism evidence="2 3">
    <name type="scientific">Neoroseomonas terrae</name>
    <dbReference type="NCBI Taxonomy" id="424799"/>
    <lineage>
        <taxon>Bacteria</taxon>
        <taxon>Pseudomonadati</taxon>
        <taxon>Pseudomonadota</taxon>
        <taxon>Alphaproteobacteria</taxon>
        <taxon>Acetobacterales</taxon>
        <taxon>Acetobacteraceae</taxon>
        <taxon>Neoroseomonas</taxon>
    </lineage>
</organism>
<proteinExistence type="predicted"/>
<feature type="region of interest" description="Disordered" evidence="1">
    <location>
        <begin position="1"/>
        <end position="31"/>
    </location>
</feature>
<reference evidence="3" key="1">
    <citation type="journal article" date="2021" name="Syst. Appl. Microbiol.">
        <title>Roseomonas hellenica sp. nov., isolated from roots of wild-growing Alkanna tinctoria.</title>
        <authorList>
            <person name="Rat A."/>
            <person name="Naranjo H.D."/>
            <person name="Lebbe L."/>
            <person name="Cnockaert M."/>
            <person name="Krigas N."/>
            <person name="Grigoriadou K."/>
            <person name="Maloupa E."/>
            <person name="Willems A."/>
        </authorList>
    </citation>
    <scope>NUCLEOTIDE SEQUENCE [LARGE SCALE GENOMIC DNA]</scope>
    <source>
        <strain evidence="3">LMG 31159</strain>
    </source>
</reference>
<evidence type="ECO:0000313" key="2">
    <source>
        <dbReference type="EMBL" id="MBR0651344.1"/>
    </source>
</evidence>
<sequence>MTSDPKQSRGYRNCNPGNIEHNPANKWQGLADPPLEPAPLNGSRRRFARFVSHEYGIRALAVLLTTYQDRHGLRTIRGIVSRWAPGNENDTDAYIAAVARRIDRNQRAELNLHRFEDLRPLVEAIIVHELGGNPYRAATIDAGLRLAGVVPSGREAVARNDTA</sequence>
<dbReference type="EMBL" id="JAAEDI010000018">
    <property type="protein sequence ID" value="MBR0651344.1"/>
    <property type="molecule type" value="Genomic_DNA"/>
</dbReference>
<keyword evidence="3" id="KW-1185">Reference proteome</keyword>
<protein>
    <recommendedName>
        <fullName evidence="4">Structural protein P5</fullName>
    </recommendedName>
</protein>
<accession>A0ABS5EK06</accession>
<name>A0ABS5EK06_9PROT</name>
<evidence type="ECO:0000313" key="3">
    <source>
        <dbReference type="Proteomes" id="UP000698752"/>
    </source>
</evidence>
<dbReference type="Proteomes" id="UP000698752">
    <property type="component" value="Unassembled WGS sequence"/>
</dbReference>
<evidence type="ECO:0008006" key="4">
    <source>
        <dbReference type="Google" id="ProtNLM"/>
    </source>
</evidence>
<gene>
    <name evidence="2" type="ORF">GXW78_16850</name>
</gene>
<comment type="caution">
    <text evidence="2">The sequence shown here is derived from an EMBL/GenBank/DDBJ whole genome shotgun (WGS) entry which is preliminary data.</text>
</comment>